<dbReference type="PANTHER" id="PTHR24054:SF0">
    <property type="entry name" value="CASEIN KINASE II SUBUNIT ALPHA"/>
    <property type="match status" value="1"/>
</dbReference>
<dbReference type="GO" id="GO:0031981">
    <property type="term" value="C:nuclear lumen"/>
    <property type="evidence" value="ECO:0007669"/>
    <property type="project" value="UniProtKB-ARBA"/>
</dbReference>
<dbReference type="EMBL" id="CAJJDM010000003">
    <property type="protein sequence ID" value="CAD8044174.1"/>
    <property type="molecule type" value="Genomic_DNA"/>
</dbReference>
<sequence>MNQIVQAKPKFYADFNKNQPKEYWDYDNFENEWGDNDQYEIARKIGRGKYSDVYEGIRYPQNQRVVIKVLKPVKKRKIKRETKILLSLKGHPNIIELSDIVKDPASKTPCLVFDYIDHVDFRSIFPKLTDLEIRFYLYELMKALDFCHSRGIMHRDVKPQNIIVNPQKKLLKLLDFGLAEYYHMGQDYNVRVASRYFKGPELLVDNVYYDYSLDIWSSGAMLASMIFKKEPFFQGNDNYDQLIVIAKVLGTEDLLTYVKKYRLKLDPVFDNKLGNYPKREWSKFINQENKHLCSEEAIDLLSKMLLYDHALRITPKEALDHPYFLPVRDQKK</sequence>
<evidence type="ECO:0000256" key="10">
    <source>
        <dbReference type="RuleBase" id="RU000304"/>
    </source>
</evidence>
<evidence type="ECO:0000256" key="7">
    <source>
        <dbReference type="ARBA" id="ARBA00047899"/>
    </source>
</evidence>
<evidence type="ECO:0000313" key="13">
    <source>
        <dbReference type="Proteomes" id="UP000688137"/>
    </source>
</evidence>
<dbReference type="Proteomes" id="UP000688137">
    <property type="component" value="Unassembled WGS sequence"/>
</dbReference>
<keyword evidence="6 9" id="KW-0067">ATP-binding</keyword>
<dbReference type="PROSITE" id="PS00107">
    <property type="entry name" value="PROTEIN_KINASE_ATP"/>
    <property type="match status" value="1"/>
</dbReference>
<dbReference type="GO" id="GO:0005524">
    <property type="term" value="F:ATP binding"/>
    <property type="evidence" value="ECO:0007669"/>
    <property type="project" value="UniProtKB-UniRule"/>
</dbReference>
<dbReference type="PROSITE" id="PS00108">
    <property type="entry name" value="PROTEIN_KINASE_ST"/>
    <property type="match status" value="1"/>
</dbReference>
<evidence type="ECO:0000256" key="8">
    <source>
        <dbReference type="ARBA" id="ARBA00048679"/>
    </source>
</evidence>
<keyword evidence="2 10" id="KW-0723">Serine/threonine-protein kinase</keyword>
<reference evidence="12" key="1">
    <citation type="submission" date="2021-01" db="EMBL/GenBank/DDBJ databases">
        <authorList>
            <consortium name="Genoscope - CEA"/>
            <person name="William W."/>
        </authorList>
    </citation>
    <scope>NUCLEOTIDE SEQUENCE</scope>
</reference>
<dbReference type="GO" id="GO:0005829">
    <property type="term" value="C:cytosol"/>
    <property type="evidence" value="ECO:0007669"/>
    <property type="project" value="TreeGrafter"/>
</dbReference>
<proteinExistence type="inferred from homology"/>
<dbReference type="AlphaFoldDB" id="A0A8S1JPD6"/>
<dbReference type="GO" id="GO:0005956">
    <property type="term" value="C:protein kinase CK2 complex"/>
    <property type="evidence" value="ECO:0007669"/>
    <property type="project" value="TreeGrafter"/>
</dbReference>
<evidence type="ECO:0000256" key="6">
    <source>
        <dbReference type="ARBA" id="ARBA00022840"/>
    </source>
</evidence>
<dbReference type="InterPro" id="IPR045216">
    <property type="entry name" value="CK2_alpha"/>
</dbReference>
<gene>
    <name evidence="12" type="ORF">PPRIM_AZ9-3.1.T0060256</name>
</gene>
<evidence type="ECO:0000256" key="1">
    <source>
        <dbReference type="ARBA" id="ARBA00012513"/>
    </source>
</evidence>
<dbReference type="PROSITE" id="PS50011">
    <property type="entry name" value="PROTEIN_KINASE_DOM"/>
    <property type="match status" value="1"/>
</dbReference>
<evidence type="ECO:0000256" key="4">
    <source>
        <dbReference type="ARBA" id="ARBA00022741"/>
    </source>
</evidence>
<evidence type="ECO:0000259" key="11">
    <source>
        <dbReference type="PROSITE" id="PS50011"/>
    </source>
</evidence>
<evidence type="ECO:0000256" key="2">
    <source>
        <dbReference type="ARBA" id="ARBA00022527"/>
    </source>
</evidence>
<dbReference type="InterPro" id="IPR000719">
    <property type="entry name" value="Prot_kinase_dom"/>
</dbReference>
<dbReference type="EC" id="2.7.11.1" evidence="1"/>
<dbReference type="GO" id="GO:0006357">
    <property type="term" value="P:regulation of transcription by RNA polymerase II"/>
    <property type="evidence" value="ECO:0007669"/>
    <property type="project" value="UniProtKB-ARBA"/>
</dbReference>
<dbReference type="GO" id="GO:0004674">
    <property type="term" value="F:protein serine/threonine kinase activity"/>
    <property type="evidence" value="ECO:0007669"/>
    <property type="project" value="UniProtKB-KW"/>
</dbReference>
<accession>A0A8S1JPD6</accession>
<dbReference type="SMART" id="SM00220">
    <property type="entry name" value="S_TKc"/>
    <property type="match status" value="1"/>
</dbReference>
<evidence type="ECO:0000256" key="5">
    <source>
        <dbReference type="ARBA" id="ARBA00022777"/>
    </source>
</evidence>
<keyword evidence="13" id="KW-1185">Reference proteome</keyword>
<name>A0A8S1JPD6_PARPR</name>
<dbReference type="FunFam" id="1.10.510.10:FF:000459">
    <property type="entry name" value="Casein kinase II subunit alpha"/>
    <property type="match status" value="1"/>
</dbReference>
<dbReference type="PANTHER" id="PTHR24054">
    <property type="entry name" value="CASEIN KINASE II SUBUNIT ALPHA"/>
    <property type="match status" value="1"/>
</dbReference>
<dbReference type="CDD" id="cd14132">
    <property type="entry name" value="STKc_CK2_alpha"/>
    <property type="match status" value="1"/>
</dbReference>
<evidence type="ECO:0000256" key="3">
    <source>
        <dbReference type="ARBA" id="ARBA00022679"/>
    </source>
</evidence>
<feature type="domain" description="Protein kinase" evidence="11">
    <location>
        <begin position="39"/>
        <end position="324"/>
    </location>
</feature>
<comment type="catalytic activity">
    <reaction evidence="7">
        <text>L-threonyl-[protein] + ATP = O-phospho-L-threonyl-[protein] + ADP + H(+)</text>
        <dbReference type="Rhea" id="RHEA:46608"/>
        <dbReference type="Rhea" id="RHEA-COMP:11060"/>
        <dbReference type="Rhea" id="RHEA-COMP:11605"/>
        <dbReference type="ChEBI" id="CHEBI:15378"/>
        <dbReference type="ChEBI" id="CHEBI:30013"/>
        <dbReference type="ChEBI" id="CHEBI:30616"/>
        <dbReference type="ChEBI" id="CHEBI:61977"/>
        <dbReference type="ChEBI" id="CHEBI:456216"/>
        <dbReference type="EC" id="2.7.11.1"/>
    </reaction>
</comment>
<dbReference type="GO" id="GO:0051726">
    <property type="term" value="P:regulation of cell cycle"/>
    <property type="evidence" value="ECO:0007669"/>
    <property type="project" value="TreeGrafter"/>
</dbReference>
<keyword evidence="3" id="KW-0808">Transferase</keyword>
<evidence type="ECO:0000313" key="12">
    <source>
        <dbReference type="EMBL" id="CAD8044174.1"/>
    </source>
</evidence>
<dbReference type="OMA" id="YHDVNTH"/>
<evidence type="ECO:0000256" key="9">
    <source>
        <dbReference type="PROSITE-ProRule" id="PRU10141"/>
    </source>
</evidence>
<dbReference type="Pfam" id="PF00069">
    <property type="entry name" value="Pkinase"/>
    <property type="match status" value="1"/>
</dbReference>
<comment type="similarity">
    <text evidence="10">Belongs to the protein kinase superfamily.</text>
</comment>
<dbReference type="InterPro" id="IPR017441">
    <property type="entry name" value="Protein_kinase_ATP_BS"/>
</dbReference>
<dbReference type="InterPro" id="IPR008271">
    <property type="entry name" value="Ser/Thr_kinase_AS"/>
</dbReference>
<keyword evidence="4 9" id="KW-0547">Nucleotide-binding</keyword>
<feature type="binding site" evidence="9">
    <location>
        <position position="68"/>
    </location>
    <ligand>
        <name>ATP</name>
        <dbReference type="ChEBI" id="CHEBI:30616"/>
    </ligand>
</feature>
<keyword evidence="5" id="KW-0418">Kinase</keyword>
<dbReference type="FunFam" id="3.30.200.20:FF:000088">
    <property type="entry name" value="Casein kinase II subunit alpha"/>
    <property type="match status" value="1"/>
</dbReference>
<comment type="caution">
    <text evidence="12">The sequence shown here is derived from an EMBL/GenBank/DDBJ whole genome shotgun (WGS) entry which is preliminary data.</text>
</comment>
<comment type="catalytic activity">
    <reaction evidence="8">
        <text>L-seryl-[protein] + ATP = O-phospho-L-seryl-[protein] + ADP + H(+)</text>
        <dbReference type="Rhea" id="RHEA:17989"/>
        <dbReference type="Rhea" id="RHEA-COMP:9863"/>
        <dbReference type="Rhea" id="RHEA-COMP:11604"/>
        <dbReference type="ChEBI" id="CHEBI:15378"/>
        <dbReference type="ChEBI" id="CHEBI:29999"/>
        <dbReference type="ChEBI" id="CHEBI:30616"/>
        <dbReference type="ChEBI" id="CHEBI:83421"/>
        <dbReference type="ChEBI" id="CHEBI:456216"/>
        <dbReference type="EC" id="2.7.11.1"/>
    </reaction>
</comment>
<organism evidence="12 13">
    <name type="scientific">Paramecium primaurelia</name>
    <dbReference type="NCBI Taxonomy" id="5886"/>
    <lineage>
        <taxon>Eukaryota</taxon>
        <taxon>Sar</taxon>
        <taxon>Alveolata</taxon>
        <taxon>Ciliophora</taxon>
        <taxon>Intramacronucleata</taxon>
        <taxon>Oligohymenophorea</taxon>
        <taxon>Peniculida</taxon>
        <taxon>Parameciidae</taxon>
        <taxon>Paramecium</taxon>
    </lineage>
</organism>
<protein>
    <recommendedName>
        <fullName evidence="1">non-specific serine/threonine protein kinase</fullName>
        <ecNumber evidence="1">2.7.11.1</ecNumber>
    </recommendedName>
</protein>